<protein>
    <submittedName>
        <fullName evidence="1">Transposase</fullName>
    </submittedName>
</protein>
<dbReference type="Proteomes" id="UP000594001">
    <property type="component" value="Chromosome"/>
</dbReference>
<dbReference type="InterPro" id="IPR010106">
    <property type="entry name" value="RpnA"/>
</dbReference>
<dbReference type="KEGG" id="pbal:CPBP_00370"/>
<dbReference type="RefSeq" id="WP_350332356.1">
    <property type="nucleotide sequence ID" value="NZ_CP054719.1"/>
</dbReference>
<accession>A0A7L9RST8</accession>
<dbReference type="EMBL" id="CP054719">
    <property type="protein sequence ID" value="QOL19606.1"/>
    <property type="molecule type" value="Genomic_DNA"/>
</dbReference>
<evidence type="ECO:0000313" key="2">
    <source>
        <dbReference type="Proteomes" id="UP000594001"/>
    </source>
</evidence>
<gene>
    <name evidence="1" type="ORF">CPBP_00370</name>
</gene>
<dbReference type="Pfam" id="PF12784">
    <property type="entry name" value="PDDEXK_2"/>
    <property type="match status" value="1"/>
</dbReference>
<organism evidence="1 2">
    <name type="scientific">Candidatus Bodocaedibacter vickermanii</name>
    <dbReference type="NCBI Taxonomy" id="2741701"/>
    <lineage>
        <taxon>Bacteria</taxon>
        <taxon>Pseudomonadati</taxon>
        <taxon>Pseudomonadota</taxon>
        <taxon>Alphaproteobacteria</taxon>
        <taxon>Holosporales</taxon>
        <taxon>Candidatus Paracaedibacteraceae</taxon>
        <taxon>Candidatus Bodocaedibacter</taxon>
    </lineage>
</organism>
<keyword evidence="2" id="KW-1185">Reference proteome</keyword>
<dbReference type="NCBIfam" id="TIGR01784">
    <property type="entry name" value="T_den_put_tspse"/>
    <property type="match status" value="1"/>
</dbReference>
<proteinExistence type="predicted"/>
<sequence>MAFSKFLDPKNDYLFKRLFGTEKNKDILIHFINSVLHLEGEDAIQDVTYLQTDLNPEYAYKKQSMVDVLCRDIKGTQFIIEMQVAKFSGFEERAQFYAAKAYINQMDVGEKYQDLKEVIFIAITDYVMFPDKTTWKSDHVTLDKKTFENNLKAFSFTFIELPKFTKTLDELSTIEEKWVYFFKHAHETLDKDLTTLLGDDVVLKKAFDESTKYSMSEREWNSYEAALKHERDARAIEDYKIQQAEEKGLKQGLERGMEKGIAKGMEKGIAKGMEKGIAKGMEKGIAKGMEKGKSEGEKAAKIEIARGMLQDKLPILAIVKYTGLTEDEIKAIVL</sequence>
<name>A0A7L9RST8_9PROT</name>
<evidence type="ECO:0000313" key="1">
    <source>
        <dbReference type="EMBL" id="QOL19606.1"/>
    </source>
</evidence>
<reference evidence="1 2" key="1">
    <citation type="submission" date="2020-06" db="EMBL/GenBank/DDBJ databases">
        <title>The endosymbiont of the kinetoplastid Bodo saltans is a Paracaedibacter-like alpha-proteobacterium possessing a putative toxin-antitoxin system.</title>
        <authorList>
            <person name="Midha S."/>
            <person name="Rigden D.J."/>
            <person name="Siozios S."/>
            <person name="Hurst G.D.D."/>
            <person name="Jackson A.P."/>
        </authorList>
    </citation>
    <scope>NUCLEOTIDE SEQUENCE [LARGE SCALE GENOMIC DNA]</scope>
    <source>
        <strain evidence="1">Lake Konstanz</strain>
    </source>
</reference>
<dbReference type="PANTHER" id="PTHR41317:SF1">
    <property type="entry name" value="PD-(D_E)XK NUCLEASE FAMILY TRANSPOSASE"/>
    <property type="match status" value="1"/>
</dbReference>
<dbReference type="AlphaFoldDB" id="A0A7L9RST8"/>
<dbReference type="PANTHER" id="PTHR41317">
    <property type="entry name" value="PD-(D_E)XK NUCLEASE FAMILY TRANSPOSASE"/>
    <property type="match status" value="1"/>
</dbReference>